<feature type="transmembrane region" description="Helical" evidence="9">
    <location>
        <begin position="221"/>
        <end position="240"/>
    </location>
</feature>
<keyword evidence="12" id="KW-1185">Reference proteome</keyword>
<keyword evidence="6 9" id="KW-0472">Membrane</keyword>
<feature type="transmembrane region" description="Helical" evidence="9">
    <location>
        <begin position="97"/>
        <end position="120"/>
    </location>
</feature>
<dbReference type="Gene3D" id="3.40.190.10">
    <property type="entry name" value="Periplasmic binding protein-like II"/>
    <property type="match status" value="1"/>
</dbReference>
<evidence type="ECO:0000313" key="11">
    <source>
        <dbReference type="EMBL" id="EHJ57443.1"/>
    </source>
</evidence>
<proteinExistence type="inferred from homology"/>
<dbReference type="SUPFAM" id="SSF161098">
    <property type="entry name" value="MetI-like"/>
    <property type="match status" value="1"/>
</dbReference>
<evidence type="ECO:0000256" key="5">
    <source>
        <dbReference type="ARBA" id="ARBA00022989"/>
    </source>
</evidence>
<keyword evidence="3" id="KW-1003">Cell membrane</keyword>
<feature type="domain" description="ABC transmembrane type-1" evidence="10">
    <location>
        <begin position="94"/>
        <end position="273"/>
    </location>
</feature>
<dbReference type="InterPro" id="IPR007210">
    <property type="entry name" value="ABC_Gly_betaine_transp_sub-bd"/>
</dbReference>
<feature type="transmembrane region" description="Helical" evidence="9">
    <location>
        <begin position="74"/>
        <end position="91"/>
    </location>
</feature>
<comment type="similarity">
    <text evidence="9">Belongs to the binding-protein-dependent transport system permease family.</text>
</comment>
<dbReference type="GO" id="GO:0005275">
    <property type="term" value="F:amine transmembrane transporter activity"/>
    <property type="evidence" value="ECO:0007669"/>
    <property type="project" value="TreeGrafter"/>
</dbReference>
<dbReference type="GO" id="GO:0015226">
    <property type="term" value="F:carnitine transmembrane transporter activity"/>
    <property type="evidence" value="ECO:0007669"/>
    <property type="project" value="TreeGrafter"/>
</dbReference>
<evidence type="ECO:0000259" key="10">
    <source>
        <dbReference type="PROSITE" id="PS50928"/>
    </source>
</evidence>
<evidence type="ECO:0000256" key="3">
    <source>
        <dbReference type="ARBA" id="ARBA00022475"/>
    </source>
</evidence>
<dbReference type="CDD" id="cd13639">
    <property type="entry name" value="PBP2_OpuAC_like"/>
    <property type="match status" value="1"/>
</dbReference>
<dbReference type="PROSITE" id="PS50928">
    <property type="entry name" value="ABC_TM1"/>
    <property type="match status" value="1"/>
</dbReference>
<feature type="transmembrane region" description="Helical" evidence="9">
    <location>
        <begin position="293"/>
        <end position="312"/>
    </location>
</feature>
<dbReference type="Proteomes" id="UP000005388">
    <property type="component" value="Unassembled WGS sequence"/>
</dbReference>
<dbReference type="InterPro" id="IPR000515">
    <property type="entry name" value="MetI-like"/>
</dbReference>
<dbReference type="PANTHER" id="PTHR47737:SF1">
    <property type="entry name" value="GLYCINE BETAINE_PROLINE BETAINE TRANSPORT SYSTEM PERMEASE PROTEIN PROW"/>
    <property type="match status" value="1"/>
</dbReference>
<name>G5KH62_9STRE</name>
<comment type="caution">
    <text evidence="11">The sequence shown here is derived from an EMBL/GenBank/DDBJ whole genome shotgun (WGS) entry which is preliminary data.</text>
</comment>
<dbReference type="SUPFAM" id="SSF53850">
    <property type="entry name" value="Periplasmic binding protein-like II"/>
    <property type="match status" value="1"/>
</dbReference>
<dbReference type="RefSeq" id="WP_006740154.1">
    <property type="nucleotide sequence ID" value="NZ_AEUZ02000001.1"/>
</dbReference>
<dbReference type="Pfam" id="PF04069">
    <property type="entry name" value="OpuAC"/>
    <property type="match status" value="1"/>
</dbReference>
<evidence type="ECO:0000256" key="1">
    <source>
        <dbReference type="ARBA" id="ARBA00004141"/>
    </source>
</evidence>
<keyword evidence="4 9" id="KW-0812">Transmembrane</keyword>
<protein>
    <submittedName>
        <fullName evidence="11">ABC transporter, quaternary amine uptake transporter family, substrate-binding protein</fullName>
    </submittedName>
</protein>
<dbReference type="Gene3D" id="1.10.3720.10">
    <property type="entry name" value="MetI-like"/>
    <property type="match status" value="1"/>
</dbReference>
<dbReference type="GO" id="GO:0015871">
    <property type="term" value="P:choline transport"/>
    <property type="evidence" value="ECO:0007669"/>
    <property type="project" value="TreeGrafter"/>
</dbReference>
<dbReference type="STRING" id="764291.STRUR_0154"/>
<dbReference type="AlphaFoldDB" id="G5KH62"/>
<dbReference type="InterPro" id="IPR035906">
    <property type="entry name" value="MetI-like_sf"/>
</dbReference>
<evidence type="ECO:0000313" key="12">
    <source>
        <dbReference type="Proteomes" id="UP000005388"/>
    </source>
</evidence>
<dbReference type="eggNOG" id="COG2113">
    <property type="taxonomic scope" value="Bacteria"/>
</dbReference>
<dbReference type="eggNOG" id="COG4176">
    <property type="taxonomic scope" value="Bacteria"/>
</dbReference>
<evidence type="ECO:0000256" key="2">
    <source>
        <dbReference type="ARBA" id="ARBA00022448"/>
    </source>
</evidence>
<gene>
    <name evidence="11" type="ORF">STRUR_0154</name>
</gene>
<keyword evidence="5 9" id="KW-1133">Transmembrane helix</keyword>
<reference evidence="11 12" key="1">
    <citation type="journal article" date="2014" name="Int. J. Syst. Evol. Microbiol.">
        <title>Phylogenomics and the dynamic genome evolution of the genus Streptococcus.</title>
        <authorList>
            <consortium name="The Broad Institute Genome Sequencing Platform"/>
            <person name="Richards V.P."/>
            <person name="Palmer S.R."/>
            <person name="Pavinski Bitar P.D."/>
            <person name="Qin X."/>
            <person name="Weinstock G.M."/>
            <person name="Highlander S.K."/>
            <person name="Town C.D."/>
            <person name="Burne R.A."/>
            <person name="Stanhope M.J."/>
        </authorList>
    </citation>
    <scope>NUCLEOTIDE SEQUENCE [LARGE SCALE GENOMIC DNA]</scope>
    <source>
        <strain evidence="11 12">2285-97</strain>
    </source>
</reference>
<evidence type="ECO:0000256" key="4">
    <source>
        <dbReference type="ARBA" id="ARBA00022692"/>
    </source>
</evidence>
<evidence type="ECO:0000256" key="8">
    <source>
        <dbReference type="ARBA" id="ARBA00035652"/>
    </source>
</evidence>
<evidence type="ECO:0000256" key="9">
    <source>
        <dbReference type="RuleBase" id="RU363032"/>
    </source>
</evidence>
<evidence type="ECO:0000256" key="7">
    <source>
        <dbReference type="ARBA" id="ARBA00035642"/>
    </source>
</evidence>
<dbReference type="Gene3D" id="3.40.190.100">
    <property type="entry name" value="Glycine betaine-binding periplasmic protein, domain 2"/>
    <property type="match status" value="1"/>
</dbReference>
<accession>G5KH62</accession>
<dbReference type="GO" id="GO:0043190">
    <property type="term" value="C:ATP-binding cassette (ABC) transporter complex"/>
    <property type="evidence" value="ECO:0007669"/>
    <property type="project" value="InterPro"/>
</dbReference>
<dbReference type="GO" id="GO:0031460">
    <property type="term" value="P:glycine betaine transport"/>
    <property type="evidence" value="ECO:0007669"/>
    <property type="project" value="TreeGrafter"/>
</dbReference>
<dbReference type="CDD" id="cd06261">
    <property type="entry name" value="TM_PBP2"/>
    <property type="match status" value="1"/>
</dbReference>
<feature type="transmembrane region" description="Helical" evidence="9">
    <location>
        <begin position="141"/>
        <end position="168"/>
    </location>
</feature>
<dbReference type="PANTHER" id="PTHR47737">
    <property type="entry name" value="GLYCINE BETAINE/PROLINE BETAINE TRANSPORT SYSTEM PERMEASE PROTEIN PROW"/>
    <property type="match status" value="1"/>
</dbReference>
<comment type="subcellular location">
    <subcellularLocation>
        <location evidence="9">Cell membrane</location>
        <topology evidence="9">Multi-pass membrane protein</topology>
    </subcellularLocation>
    <subcellularLocation>
        <location evidence="1">Membrane</location>
        <topology evidence="1">Multi-pass membrane protein</topology>
    </subcellularLocation>
</comment>
<keyword evidence="2 9" id="KW-0813">Transport</keyword>
<dbReference type="EMBL" id="AEUZ02000001">
    <property type="protein sequence ID" value="EHJ57443.1"/>
    <property type="molecule type" value="Genomic_DNA"/>
</dbReference>
<dbReference type="FunFam" id="1.10.3720.10:FF:000001">
    <property type="entry name" value="Glycine betaine ABC transporter, permease"/>
    <property type="match status" value="1"/>
</dbReference>
<sequence>MNNILLEKLPVAKVVESFTEWITATFSGLFDVLQKGGNALMDWVTNTLLFINPLLFIVLLTVAVFFLAKKKWPLPLFTFLGLLFIYNQGLWENLINTFTLVLVASLVSVIIGIPLGIWMAKSETVKKIVNPILDFMQTMPAFVYLIPAVAFFGIGMVPGVFASVIFALPPTVRFTNLGIREIPTELVEASDAFGSTSRQKLFKVELPLAKNTIMAGINQTMMLALSMVVTGSMIGAPGLGRDVLSALQHADIGTGFVSGLALVILAIILDRVTQTFNTKVQKSENSKYSANKIVAIAAIVVFAIAAIGRVVANMTSEGSGNGEKVKIAYVQWDSEVASSNVIAQVLKKEGYNVEMTPLDNAVMWQTVANGNADFSTSAWLPVTHGEQYKKYKSKLDNLGPNLKGTKLGLVVPSYMTDVNSIEDLNGQADNKITGIEPGAGIMNAAKSALKDYSSLSNYELVSASTGAMTTSLDQAIKKKKEIIVTGWTPHWMFAKYKLKYLKDPKGSFGSSENINTIARKGLKKDNPKLYKIINKFHWTKKDMESVMLDINNGTDPEKAAKKWIDANEDKVSEWTK</sequence>
<comment type="similarity">
    <text evidence="7">In the C-terminal section; belongs to the OsmX family.</text>
</comment>
<comment type="similarity">
    <text evidence="8">In the N-terminal section; belongs to the binding-protein-dependent transport system permease family.</text>
</comment>
<dbReference type="Pfam" id="PF00528">
    <property type="entry name" value="BPD_transp_1"/>
    <property type="match status" value="1"/>
</dbReference>
<evidence type="ECO:0000256" key="6">
    <source>
        <dbReference type="ARBA" id="ARBA00023136"/>
    </source>
</evidence>
<feature type="transmembrane region" description="Helical" evidence="9">
    <location>
        <begin position="252"/>
        <end position="273"/>
    </location>
</feature>
<feature type="transmembrane region" description="Helical" evidence="9">
    <location>
        <begin position="48"/>
        <end position="67"/>
    </location>
</feature>
<organism evidence="11 12">
    <name type="scientific">Streptococcus urinalis 2285-97</name>
    <dbReference type="NCBI Taxonomy" id="764291"/>
    <lineage>
        <taxon>Bacteria</taxon>
        <taxon>Bacillati</taxon>
        <taxon>Bacillota</taxon>
        <taxon>Bacilli</taxon>
        <taxon>Lactobacillales</taxon>
        <taxon>Streptococcaceae</taxon>
        <taxon>Streptococcus</taxon>
    </lineage>
</organism>